<dbReference type="Proteomes" id="UP000798662">
    <property type="component" value="Chromosome 2"/>
</dbReference>
<reference evidence="1" key="1">
    <citation type="submission" date="2019-11" db="EMBL/GenBank/DDBJ databases">
        <title>Nori genome reveals adaptations in red seaweeds to the harsh intertidal environment.</title>
        <authorList>
            <person name="Wang D."/>
            <person name="Mao Y."/>
        </authorList>
    </citation>
    <scope>NUCLEOTIDE SEQUENCE</scope>
    <source>
        <tissue evidence="1">Gametophyte</tissue>
    </source>
</reference>
<proteinExistence type="predicted"/>
<name>A0ACC3C6E1_PYRYE</name>
<evidence type="ECO:0000313" key="1">
    <source>
        <dbReference type="EMBL" id="KAK1865628.1"/>
    </source>
</evidence>
<sequence length="649" mass="70282">MRWFLLTSIPSCTSHGWCLPLSVAVGLAIAIAMATKLTSCCLRMPAGAPPGSLGLPVIGETLQVLVNFSAWLSDRTTRHGPVFVSHLFFHPAVVVMPTAENVEWFIRAEKDGRLQRIWPRALESIFGSRGLLSQASGPDRDRVRAAVEEHLCEHAVLVMVSSLAALVRRRVKRWRRLSGTLERRKGRQEVELVGGESNLSGFPCSTSPRAVMPDDGAASATGGLAVAPQPYTRAFDGVPEDDGGGLSPVHRSRGAERPVAAGAPPRGSWADRLLPWRQESPQAELSFYFMEEARALMAVLIVHVVFGEDTLSSAERERLCDQVSRLVGGVTALCPVPFFGLTAMEKATAARAELTATVRSLVIKRKREVDAFRDRPVCLLDSIIGWCDAAGHVLPSDVQVDYALEQIVVALFSLPSMLNGIVFSISDPAKWAAIRDQCEEERVFDHKGIDVLRLSRATLLDRAIFESSHQTPPGRSSLRMIRQGRLRLGPYELPRGWMVMMMLQDCWGGDARINGSSGNVGEGLDSDSGRGCPWQHDGPSRGAWPSPGPVDGLAATSAGSRKRAASPGGSPRSGITEAGAPPSTVPHPSRWAIMGFGDKACPAADTAVLLVKVVCLVLLQETRLEVLPGAYTRHGMLPATHFRARVHKR</sequence>
<evidence type="ECO:0000313" key="2">
    <source>
        <dbReference type="Proteomes" id="UP000798662"/>
    </source>
</evidence>
<accession>A0ACC3C6E1</accession>
<gene>
    <name evidence="1" type="ORF">I4F81_008157</name>
</gene>
<comment type="caution">
    <text evidence="1">The sequence shown here is derived from an EMBL/GenBank/DDBJ whole genome shotgun (WGS) entry which is preliminary data.</text>
</comment>
<dbReference type="EMBL" id="CM020619">
    <property type="protein sequence ID" value="KAK1865628.1"/>
    <property type="molecule type" value="Genomic_DNA"/>
</dbReference>
<organism evidence="1 2">
    <name type="scientific">Pyropia yezoensis</name>
    <name type="common">Susabi-nori</name>
    <name type="synonym">Porphyra yezoensis</name>
    <dbReference type="NCBI Taxonomy" id="2788"/>
    <lineage>
        <taxon>Eukaryota</taxon>
        <taxon>Rhodophyta</taxon>
        <taxon>Bangiophyceae</taxon>
        <taxon>Bangiales</taxon>
        <taxon>Bangiaceae</taxon>
        <taxon>Pyropia</taxon>
    </lineage>
</organism>
<protein>
    <submittedName>
        <fullName evidence="1">Uncharacterized protein</fullName>
    </submittedName>
</protein>
<keyword evidence="2" id="KW-1185">Reference proteome</keyword>